<dbReference type="STRING" id="1051072.SeseC_00626"/>
<evidence type="ECO:0000313" key="4">
    <source>
        <dbReference type="Proteomes" id="UP000269903"/>
    </source>
</evidence>
<evidence type="ECO:0000313" key="1">
    <source>
        <dbReference type="EMBL" id="SUO79605.1"/>
    </source>
</evidence>
<sequence>MTRFETLDNMNFVSLSEAEMMEMTGGGFDIAAPIKAIFNAGKEFGRALAKWI</sequence>
<proteinExistence type="predicted"/>
<reference evidence="2 4" key="2">
    <citation type="submission" date="2018-12" db="EMBL/GenBank/DDBJ databases">
        <authorList>
            <consortium name="Pathogen Informatics"/>
        </authorList>
    </citation>
    <scope>NUCLEOTIDE SEQUENCE [LARGE SCALE GENOMIC DNA]</scope>
    <source>
        <strain evidence="2 4">NCTC6180</strain>
    </source>
</reference>
<dbReference type="AlphaFoldDB" id="A0A2X3Z038"/>
<dbReference type="EMBL" id="UHHT01000001">
    <property type="protein sequence ID" value="SUO79605.1"/>
    <property type="molecule type" value="Genomic_DNA"/>
</dbReference>
<reference evidence="1 3" key="1">
    <citation type="submission" date="2018-06" db="EMBL/GenBank/DDBJ databases">
        <authorList>
            <consortium name="Pathogen Informatics"/>
            <person name="Doyle S."/>
        </authorList>
    </citation>
    <scope>NUCLEOTIDE SEQUENCE [LARGE SCALE GENOMIC DNA]</scope>
    <source>
        <strain evidence="1 3">NCTC7023</strain>
    </source>
</reference>
<gene>
    <name evidence="2" type="ORF">NCTC6180_01357</name>
    <name evidence="1" type="ORF">NCTC7023_00069</name>
</gene>
<accession>A0A2X3Z038</accession>
<dbReference type="EMBL" id="LR134317">
    <property type="protein sequence ID" value="VEF08093.1"/>
    <property type="molecule type" value="Genomic_DNA"/>
</dbReference>
<name>A0A2X3Z038_STRSZ</name>
<dbReference type="RefSeq" id="WP_021320463.1">
    <property type="nucleotide sequence ID" value="NC_012470.1"/>
</dbReference>
<evidence type="ECO:0000313" key="3">
    <source>
        <dbReference type="Proteomes" id="UP000255476"/>
    </source>
</evidence>
<dbReference type="GeneID" id="83704382"/>
<dbReference type="Proteomes" id="UP000255476">
    <property type="component" value="Unassembled WGS sequence"/>
</dbReference>
<evidence type="ECO:0000313" key="2">
    <source>
        <dbReference type="EMBL" id="VEF08093.1"/>
    </source>
</evidence>
<protein>
    <submittedName>
        <fullName evidence="2">Uncharacterized protein</fullName>
    </submittedName>
</protein>
<dbReference type="Proteomes" id="UP000269903">
    <property type="component" value="Chromosome"/>
</dbReference>
<organism evidence="2 4">
    <name type="scientific">Streptococcus equi subsp. zooepidemicus</name>
    <dbReference type="NCBI Taxonomy" id="40041"/>
    <lineage>
        <taxon>Bacteria</taxon>
        <taxon>Bacillati</taxon>
        <taxon>Bacillota</taxon>
        <taxon>Bacilli</taxon>
        <taxon>Lactobacillales</taxon>
        <taxon>Streptococcaceae</taxon>
        <taxon>Streptococcus</taxon>
    </lineage>
</organism>